<dbReference type="AlphaFoldDB" id="A0A2Z4IHP3"/>
<dbReference type="PROSITE" id="PS51257">
    <property type="entry name" value="PROKAR_LIPOPROTEIN"/>
    <property type="match status" value="1"/>
</dbReference>
<evidence type="ECO:0000313" key="2">
    <source>
        <dbReference type="Proteomes" id="UP000248688"/>
    </source>
</evidence>
<protein>
    <submittedName>
        <fullName evidence="1">Uncharacterized protein</fullName>
    </submittedName>
</protein>
<organism evidence="1 2">
    <name type="scientific">Echinicola strongylocentroti</name>
    <dbReference type="NCBI Taxonomy" id="1795355"/>
    <lineage>
        <taxon>Bacteria</taxon>
        <taxon>Pseudomonadati</taxon>
        <taxon>Bacteroidota</taxon>
        <taxon>Cytophagia</taxon>
        <taxon>Cytophagales</taxon>
        <taxon>Cyclobacteriaceae</taxon>
        <taxon>Echinicola</taxon>
    </lineage>
</organism>
<sequence>MKITSIALLVISVVIFYSCSSDSKKEKVNDDTTSIEVAKPSQKTTAFRYEKQHNSYPDAILELHHPLENQVFDEGDVAFEFNIKNYPFEHGHKGFQLKMIINGNDPIGYNSPIFKENFDTGTYKVLAFLVDDEGMALKEYGNYVERDFVVGKSKPFPESDDPYIGLNKPENGQVYEAGEEVLVDFVLVGGDLQEDSLQIMVKAGEEEFTTHELGMVNIANLPTGTHQVSVALVDANGKELPGIFSKTIREIEVK</sequence>
<dbReference type="KEGG" id="est:DN752_11230"/>
<dbReference type="Proteomes" id="UP000248688">
    <property type="component" value="Chromosome"/>
</dbReference>
<dbReference type="OrthoDB" id="835407at2"/>
<dbReference type="RefSeq" id="WP_112784032.1">
    <property type="nucleotide sequence ID" value="NZ_CP030041.1"/>
</dbReference>
<evidence type="ECO:0000313" key="1">
    <source>
        <dbReference type="EMBL" id="AWW30651.1"/>
    </source>
</evidence>
<reference evidence="1 2" key="1">
    <citation type="submission" date="2018-06" db="EMBL/GenBank/DDBJ databases">
        <title>Echinicola strongylocentroti sp. nov., isolated from a sea urchin Strongylocentrotus intermedius.</title>
        <authorList>
            <person name="Bae S.S."/>
        </authorList>
    </citation>
    <scope>NUCLEOTIDE SEQUENCE [LARGE SCALE GENOMIC DNA]</scope>
    <source>
        <strain evidence="1 2">MEBiC08714</strain>
    </source>
</reference>
<name>A0A2Z4IHP3_9BACT</name>
<accession>A0A2Z4IHP3</accession>
<dbReference type="EMBL" id="CP030041">
    <property type="protein sequence ID" value="AWW30651.1"/>
    <property type="molecule type" value="Genomic_DNA"/>
</dbReference>
<keyword evidence="2" id="KW-1185">Reference proteome</keyword>
<proteinExistence type="predicted"/>
<gene>
    <name evidence="1" type="ORF">DN752_11230</name>
</gene>